<dbReference type="Pfam" id="PF05368">
    <property type="entry name" value="NmrA"/>
    <property type="match status" value="1"/>
</dbReference>
<dbReference type="Gene3D" id="3.90.25.10">
    <property type="entry name" value="UDP-galactose 4-epimerase, domain 1"/>
    <property type="match status" value="1"/>
</dbReference>
<evidence type="ECO:0000313" key="4">
    <source>
        <dbReference type="EMBL" id="KZT21855.1"/>
    </source>
</evidence>
<sequence length="356" mass="40227">MSKKLILVIGATGAQGLAVIDALLTPRSDGSPSPYSVRALTRNPGHGRAQQLANKGVEVVKGSFDDFASVFAALQGAYGAWVNTDGFTVGEQKEIYCGMRIFEIAKRVGSVRHYVWSNLDYSLKKGGYNPDYHCGHYDGKGRVAEWMKAQPSIVSDNNMSWSVVTTGPYMNMLNIWMFGPLNIRPDGTHVFAAPIQKGHIPMIALSDLGWWARYTFDNRTATSSKDLEVASDWVDWDYLVRTFTKVTGKKAVVVNQTLDEWFANFPYSDYPVAREHKKGDGSVTWKENFLSFWRQWRDDIITRDMEWIRSVHPTGHTLESWMRESGYTGDRFDKTLLKNVEDSKKTGVINEITNKL</sequence>
<dbReference type="Proteomes" id="UP000076761">
    <property type="component" value="Unassembled WGS sequence"/>
</dbReference>
<dbReference type="STRING" id="1314782.A0A165Q373"/>
<dbReference type="InParanoid" id="A0A165Q373"/>
<dbReference type="PANTHER" id="PTHR42748:SF14">
    <property type="entry name" value="SNOAL-LIKE DOMAIN-CONTAINING PROTEIN"/>
    <property type="match status" value="1"/>
</dbReference>
<evidence type="ECO:0000313" key="5">
    <source>
        <dbReference type="Proteomes" id="UP000076761"/>
    </source>
</evidence>
<dbReference type="InterPro" id="IPR051164">
    <property type="entry name" value="NmrA-like_oxidored"/>
</dbReference>
<name>A0A165Q373_9AGAM</name>
<dbReference type="SUPFAM" id="SSF51735">
    <property type="entry name" value="NAD(P)-binding Rossmann-fold domains"/>
    <property type="match status" value="1"/>
</dbReference>
<evidence type="ECO:0000256" key="2">
    <source>
        <dbReference type="ARBA" id="ARBA00022857"/>
    </source>
</evidence>
<dbReference type="Gene3D" id="3.40.50.720">
    <property type="entry name" value="NAD(P)-binding Rossmann-like Domain"/>
    <property type="match status" value="1"/>
</dbReference>
<evidence type="ECO:0000259" key="3">
    <source>
        <dbReference type="Pfam" id="PF05368"/>
    </source>
</evidence>
<dbReference type="EMBL" id="KV425602">
    <property type="protein sequence ID" value="KZT21855.1"/>
    <property type="molecule type" value="Genomic_DNA"/>
</dbReference>
<keyword evidence="2" id="KW-0521">NADP</keyword>
<dbReference type="InterPro" id="IPR008030">
    <property type="entry name" value="NmrA-like"/>
</dbReference>
<dbReference type="CDD" id="cd05251">
    <property type="entry name" value="NmrA_like_SDR_a"/>
    <property type="match status" value="1"/>
</dbReference>
<organism evidence="4 5">
    <name type="scientific">Neolentinus lepideus HHB14362 ss-1</name>
    <dbReference type="NCBI Taxonomy" id="1314782"/>
    <lineage>
        <taxon>Eukaryota</taxon>
        <taxon>Fungi</taxon>
        <taxon>Dikarya</taxon>
        <taxon>Basidiomycota</taxon>
        <taxon>Agaricomycotina</taxon>
        <taxon>Agaricomycetes</taxon>
        <taxon>Gloeophyllales</taxon>
        <taxon>Gloeophyllaceae</taxon>
        <taxon>Neolentinus</taxon>
    </lineage>
</organism>
<dbReference type="AlphaFoldDB" id="A0A165Q373"/>
<dbReference type="InterPro" id="IPR036291">
    <property type="entry name" value="NAD(P)-bd_dom_sf"/>
</dbReference>
<dbReference type="PANTHER" id="PTHR42748">
    <property type="entry name" value="NITROGEN METABOLITE REPRESSION PROTEIN NMRA FAMILY MEMBER"/>
    <property type="match status" value="1"/>
</dbReference>
<gene>
    <name evidence="4" type="ORF">NEOLEDRAFT_1072791</name>
</gene>
<evidence type="ECO:0000256" key="1">
    <source>
        <dbReference type="ARBA" id="ARBA00006328"/>
    </source>
</evidence>
<protein>
    <submittedName>
        <fullName evidence="4">NAD-P-binding protein</fullName>
    </submittedName>
</protein>
<comment type="similarity">
    <text evidence="1">Belongs to the NmrA-type oxidoreductase family.</text>
</comment>
<keyword evidence="5" id="KW-1185">Reference proteome</keyword>
<proteinExistence type="inferred from homology"/>
<dbReference type="GO" id="GO:0005634">
    <property type="term" value="C:nucleus"/>
    <property type="evidence" value="ECO:0007669"/>
    <property type="project" value="TreeGrafter"/>
</dbReference>
<dbReference type="OrthoDB" id="300709at2759"/>
<accession>A0A165Q373</accession>
<reference evidence="4 5" key="1">
    <citation type="journal article" date="2016" name="Mol. Biol. Evol.">
        <title>Comparative Genomics of Early-Diverging Mushroom-Forming Fungi Provides Insights into the Origins of Lignocellulose Decay Capabilities.</title>
        <authorList>
            <person name="Nagy L.G."/>
            <person name="Riley R."/>
            <person name="Tritt A."/>
            <person name="Adam C."/>
            <person name="Daum C."/>
            <person name="Floudas D."/>
            <person name="Sun H."/>
            <person name="Yadav J.S."/>
            <person name="Pangilinan J."/>
            <person name="Larsson K.H."/>
            <person name="Matsuura K."/>
            <person name="Barry K."/>
            <person name="Labutti K."/>
            <person name="Kuo R."/>
            <person name="Ohm R.A."/>
            <person name="Bhattacharya S.S."/>
            <person name="Shirouzu T."/>
            <person name="Yoshinaga Y."/>
            <person name="Martin F.M."/>
            <person name="Grigoriev I.V."/>
            <person name="Hibbett D.S."/>
        </authorList>
    </citation>
    <scope>NUCLEOTIDE SEQUENCE [LARGE SCALE GENOMIC DNA]</scope>
    <source>
        <strain evidence="4 5">HHB14362 ss-1</strain>
    </source>
</reference>
<feature type="domain" description="NmrA-like" evidence="3">
    <location>
        <begin position="3"/>
        <end position="266"/>
    </location>
</feature>